<name>A0A6A4Y3E8_9STRA</name>
<accession>A0A6A4Y3E8</accession>
<dbReference type="SUPFAM" id="SSF49265">
    <property type="entry name" value="Fibronectin type III"/>
    <property type="match status" value="1"/>
</dbReference>
<dbReference type="AlphaFoldDB" id="A0A6A4Y3E8"/>
<proteinExistence type="predicted"/>
<evidence type="ECO:0000313" key="1">
    <source>
        <dbReference type="EMBL" id="KAF0689207.1"/>
    </source>
</evidence>
<reference evidence="1" key="1">
    <citation type="submission" date="2019-06" db="EMBL/GenBank/DDBJ databases">
        <title>Genomics analysis of Aphanomyces spp. identifies a new class of oomycete effector associated with host adaptation.</title>
        <authorList>
            <person name="Gaulin E."/>
        </authorList>
    </citation>
    <scope>NUCLEOTIDE SEQUENCE</scope>
    <source>
        <strain evidence="1">CBS 578.67</strain>
    </source>
</reference>
<dbReference type="EMBL" id="VJMH01006499">
    <property type="protein sequence ID" value="KAF0689207.1"/>
    <property type="molecule type" value="Genomic_DNA"/>
</dbReference>
<sequence>APQFQALLSGLPPSTPLTVRAYAQNAQGFGGGSDTMQQLGRGASTLLAKIMDVPGVPAIASIWPVSFSQIGLSFTPPTASGGTIKTYRLEATPDATFGTPEVIAIDVTSAIPGDVVGTFQLTYGGKTTQYLTIDTTAVAMKTAINALPNLRPVVVARATYVLLGVAGSQVTAFATTPPTLTTTALAAAHVSLLAVGTTIRTSNGVSFTVAAVPSVGATTISVTPAAPAQPAFGGVALSLLVVDTTGILPGAYGYRWLVTFTDEPFGIDVTSPETFSFYPAPTLASVAGAGALVSSYAISTVAVFAAPHHYTKLELSAEPWCNTYVMGHSSPMQVLRFFASTTITAGGYTLSLDGIATTSCIPWNAPASGTPNSVKTLLLTIPTITAVSVEQINDFKVLLLPGSATMAVTAFDGTTTLTLVSTGGPGLTQTQADALPVGTLIRVSKSPWDVTQDTCDFTVTTAGALNAVTLAVTLVNVQTTSATCTAFTGDQRTLSIFDMPSYRIVFVGDYSMGSWPTLRVTNFGTGVCAAFPFAPAAFPVKSRVKTFKYEGACAAGNPEVQTLIADADTTLGGTFTVSYGGQVSSPLAAIVPSTTTITGVSAVQHNTNGRAWQITFAPQASDSIDLFQVNDAFLTGVNAEIHRYPAVEIVSTSMLDSLQGTFTIALGGETTGPLGVAATFNKVLQSLQALNSVYTAMPVANVASDPNQIGFTQLQLTVTATQGSAVLTTIVYKSYAIDPSLYVVVGDAVTIGAETHTIVAVSGADITLDAVLVGAGGPAVTASVGMLLVSTKAAPGVVSTPTTTAAISVVTATTGSATVVFASGHGLQPNDIVTLGGSASYTVQSFLVDGVTATVAP</sequence>
<gene>
    <name evidence="1" type="ORF">As57867_019250</name>
</gene>
<dbReference type="OrthoDB" id="109575at2759"/>
<comment type="caution">
    <text evidence="1">The sequence shown here is derived from an EMBL/GenBank/DDBJ whole genome shotgun (WGS) entry which is preliminary data.</text>
</comment>
<feature type="non-terminal residue" evidence="1">
    <location>
        <position position="1"/>
    </location>
</feature>
<organism evidence="1">
    <name type="scientific">Aphanomyces stellatus</name>
    <dbReference type="NCBI Taxonomy" id="120398"/>
    <lineage>
        <taxon>Eukaryota</taxon>
        <taxon>Sar</taxon>
        <taxon>Stramenopiles</taxon>
        <taxon>Oomycota</taxon>
        <taxon>Saprolegniomycetes</taxon>
        <taxon>Saprolegniales</taxon>
        <taxon>Verrucalvaceae</taxon>
        <taxon>Aphanomyces</taxon>
    </lineage>
</organism>
<dbReference type="InterPro" id="IPR036116">
    <property type="entry name" value="FN3_sf"/>
</dbReference>
<protein>
    <submittedName>
        <fullName evidence="1">Uncharacterized protein</fullName>
    </submittedName>
</protein>
<feature type="non-terminal residue" evidence="1">
    <location>
        <position position="857"/>
    </location>
</feature>